<proteinExistence type="predicted"/>
<sequence length="145" mass="16530">MRPIQRRRLVCPRETQSAWLGYWGNRTDGYDLHGLVRNDLSEFDWDEDKSTLEFGVGDALEEKSNFEDNERVTLGVRGNPHQRYSEEIALRQSALPADRYSTQLSEFGSCPRSVPESVTTVDVLLSHTLQSGCLNKTLIPCRVRS</sequence>
<name>A5YT13_9EURY</name>
<dbReference type="EMBL" id="EF584000">
    <property type="protein sequence ID" value="ABQ76120.1"/>
    <property type="molecule type" value="Genomic_DNA"/>
</dbReference>
<reference evidence="1" key="1">
    <citation type="journal article" date="2007" name="ISME J.">
        <title>Genomic plasticity in prokaryotes: the case of the square haloarchaeon.</title>
        <authorList>
            <person name="Cuadros-Orellana S."/>
            <person name="Martin-Cuadrado A.B."/>
            <person name="Legault B."/>
            <person name="D'Auria G."/>
            <person name="Zhaxybayeva O."/>
            <person name="Papke R.T."/>
            <person name="Rodriguez-Valera F."/>
        </authorList>
    </citation>
    <scope>NUCLEOTIDE SEQUENCE</scope>
</reference>
<protein>
    <submittedName>
        <fullName evidence="1">IS1341-type transposase</fullName>
    </submittedName>
</protein>
<evidence type="ECO:0000313" key="1">
    <source>
        <dbReference type="EMBL" id="ABQ76120.1"/>
    </source>
</evidence>
<accession>A5YT13</accession>
<organism evidence="1">
    <name type="scientific">uncultured haloarchaeon</name>
    <dbReference type="NCBI Taxonomy" id="160804"/>
    <lineage>
        <taxon>Archaea</taxon>
        <taxon>Methanobacteriati</taxon>
        <taxon>Methanobacteriota</taxon>
        <taxon>Stenosarchaea group</taxon>
        <taxon>Halobacteria</taxon>
        <taxon>Halobacteriales</taxon>
        <taxon>Halobacteriaceae</taxon>
        <taxon>environmental samples</taxon>
    </lineage>
</organism>
<dbReference type="AlphaFoldDB" id="A5YT13"/>